<feature type="transmembrane region" description="Helical" evidence="1">
    <location>
        <begin position="136"/>
        <end position="159"/>
    </location>
</feature>
<sequence length="239" mass="25899">MTILTQDKVFAVRVRPHTKILCALIAIDILLIFAYVAGQIAVSAGILSDMPGRLNIEIDYAIAEKFNVFKWALAAMALAAAFVFSRKWAWAVLMACFILLGLDDSQSGHETFGTTAGLSVFEYLQVTSFFGLDQQVIGELIVLAGMGILVFGAIAIAWIRSNPDIRAKLIPFFIALIALSVCGVIFDAVHATLITPGTVGLLNTILGILEDGGEMIFISILCALSFGVLFEYLNLRHKL</sequence>
<dbReference type="EMBL" id="JABUFE010000003">
    <property type="protein sequence ID" value="NSX54656.1"/>
    <property type="molecule type" value="Genomic_DNA"/>
</dbReference>
<feature type="transmembrane region" description="Helical" evidence="1">
    <location>
        <begin position="171"/>
        <end position="195"/>
    </location>
</feature>
<name>A0ABX2IRL4_9RHOB</name>
<gene>
    <name evidence="2" type="ORF">HRQ87_07550</name>
</gene>
<reference evidence="2 3" key="1">
    <citation type="submission" date="2020-06" db="EMBL/GenBank/DDBJ databases">
        <title>Sulfitobacter algicola sp. nov., isolated from green algae.</title>
        <authorList>
            <person name="Wang C."/>
        </authorList>
    </citation>
    <scope>NUCLEOTIDE SEQUENCE [LARGE SCALE GENOMIC DNA]</scope>
    <source>
        <strain evidence="2 3">1151</strain>
    </source>
</reference>
<dbReference type="RefSeq" id="WP_174136888.1">
    <property type="nucleotide sequence ID" value="NZ_JABUFE010000003.1"/>
</dbReference>
<keyword evidence="1" id="KW-0812">Transmembrane</keyword>
<evidence type="ECO:0000313" key="2">
    <source>
        <dbReference type="EMBL" id="NSX54656.1"/>
    </source>
</evidence>
<evidence type="ECO:0000256" key="1">
    <source>
        <dbReference type="SAM" id="Phobius"/>
    </source>
</evidence>
<accession>A0ABX2IRL4</accession>
<proteinExistence type="predicted"/>
<comment type="caution">
    <text evidence="2">The sequence shown here is derived from an EMBL/GenBank/DDBJ whole genome shotgun (WGS) entry which is preliminary data.</text>
</comment>
<dbReference type="Proteomes" id="UP000777935">
    <property type="component" value="Unassembled WGS sequence"/>
</dbReference>
<feature type="transmembrane region" description="Helical" evidence="1">
    <location>
        <begin position="215"/>
        <end position="233"/>
    </location>
</feature>
<keyword evidence="1" id="KW-1133">Transmembrane helix</keyword>
<feature type="transmembrane region" description="Helical" evidence="1">
    <location>
        <begin position="21"/>
        <end position="48"/>
    </location>
</feature>
<organism evidence="2 3">
    <name type="scientific">Parasulfitobacter algicola</name>
    <dbReference type="NCBI Taxonomy" id="2614809"/>
    <lineage>
        <taxon>Bacteria</taxon>
        <taxon>Pseudomonadati</taxon>
        <taxon>Pseudomonadota</taxon>
        <taxon>Alphaproteobacteria</taxon>
        <taxon>Rhodobacterales</taxon>
        <taxon>Roseobacteraceae</taxon>
        <taxon>Parasulfitobacter</taxon>
    </lineage>
</organism>
<evidence type="ECO:0000313" key="3">
    <source>
        <dbReference type="Proteomes" id="UP000777935"/>
    </source>
</evidence>
<keyword evidence="1" id="KW-0472">Membrane</keyword>
<protein>
    <submittedName>
        <fullName evidence="2">Uncharacterized protein</fullName>
    </submittedName>
</protein>
<keyword evidence="3" id="KW-1185">Reference proteome</keyword>